<dbReference type="Proteomes" id="UP000094828">
    <property type="component" value="Unassembled WGS sequence"/>
</dbReference>
<dbReference type="Pfam" id="PF05136">
    <property type="entry name" value="Phage_portal_2"/>
    <property type="match status" value="1"/>
</dbReference>
<comment type="caution">
    <text evidence="2">The sequence shown here is derived from an EMBL/GenBank/DDBJ whole genome shotgun (WGS) entry which is preliminary data.</text>
</comment>
<dbReference type="GO" id="GO:0005198">
    <property type="term" value="F:structural molecule activity"/>
    <property type="evidence" value="ECO:0007669"/>
    <property type="project" value="InterPro"/>
</dbReference>
<name>A0A1C3E9T9_9PLAN</name>
<organism evidence="2 3">
    <name type="scientific">Planctopirus hydrillae</name>
    <dbReference type="NCBI Taxonomy" id="1841610"/>
    <lineage>
        <taxon>Bacteria</taxon>
        <taxon>Pseudomonadati</taxon>
        <taxon>Planctomycetota</taxon>
        <taxon>Planctomycetia</taxon>
        <taxon>Planctomycetales</taxon>
        <taxon>Planctomycetaceae</taxon>
        <taxon>Planctopirus</taxon>
    </lineage>
</organism>
<feature type="region of interest" description="Disordered" evidence="1">
    <location>
        <begin position="432"/>
        <end position="453"/>
    </location>
</feature>
<sequence length="453" mass="51111">MLTFLADTLARWQTQARYRRRVSEQLLQLVERKTSLKDDDAAGWQQISGATPQSSLSVGHASAWRASRKLHLRDQARQLVSENPHARNLLRLMEIYVVGAGLELTFQAHRPEDQELANAASRLWKEFLSRNSRHFSPREYARRAWRDGEVFLRLFPMPDGSLEVRFIDPEAIAPLPHTPEDEGIVTLPGDVESVVAYHHVDPLTGQWQGDLPAEEVIHTRIGIDSNERRGISLFAPILDSLSRFDHWLETELTARKLQASLVLWRKIQGSPAQLSQMAESGHAPRERYLPGSILTTSHTTDLQFLSPNTNFGDAVPLGRLLLLCVAAGAGLPEFMLSSDASNASYSSTMVAEGPAVKLFESEQQFFAREFEHLSRAVLRAAAMSRGWPEDLLDRIVPHWSFPQLVNRDRPRERLADVQLVEQGILSRAEVARRDHADPQTMRRELNEEAAPIA</sequence>
<evidence type="ECO:0008006" key="4">
    <source>
        <dbReference type="Google" id="ProtNLM"/>
    </source>
</evidence>
<dbReference type="AlphaFoldDB" id="A0A1C3E9T9"/>
<dbReference type="InterPro" id="IPR006429">
    <property type="entry name" value="Phage_lambda_portal"/>
</dbReference>
<keyword evidence="3" id="KW-1185">Reference proteome</keyword>
<evidence type="ECO:0000313" key="2">
    <source>
        <dbReference type="EMBL" id="ODA30006.1"/>
    </source>
</evidence>
<dbReference type="RefSeq" id="WP_068848919.1">
    <property type="nucleotide sequence ID" value="NZ_LYDR01000116.1"/>
</dbReference>
<dbReference type="GO" id="GO:0019068">
    <property type="term" value="P:virion assembly"/>
    <property type="evidence" value="ECO:0007669"/>
    <property type="project" value="InterPro"/>
</dbReference>
<dbReference type="EMBL" id="LYDR01000116">
    <property type="protein sequence ID" value="ODA30006.1"/>
    <property type="molecule type" value="Genomic_DNA"/>
</dbReference>
<protein>
    <recommendedName>
        <fullName evidence="4">Phage portal protein</fullName>
    </recommendedName>
</protein>
<gene>
    <name evidence="2" type="ORF">A6X21_06620</name>
</gene>
<evidence type="ECO:0000313" key="3">
    <source>
        <dbReference type="Proteomes" id="UP000094828"/>
    </source>
</evidence>
<evidence type="ECO:0000256" key="1">
    <source>
        <dbReference type="SAM" id="MobiDB-lite"/>
    </source>
</evidence>
<dbReference type="OrthoDB" id="208663at2"/>
<proteinExistence type="predicted"/>
<reference evidence="2 3" key="1">
    <citation type="submission" date="2016-05" db="EMBL/GenBank/DDBJ databases">
        <title>Genomic and physiological characterization of Planctopirus sp. isolated from fresh water lake.</title>
        <authorList>
            <person name="Subhash Y."/>
            <person name="Ramana C."/>
        </authorList>
    </citation>
    <scope>NUCLEOTIDE SEQUENCE [LARGE SCALE GENOMIC DNA]</scope>
    <source>
        <strain evidence="2 3">JC280</strain>
    </source>
</reference>
<accession>A0A1C3E9T9</accession>
<feature type="compositionally biased region" description="Basic and acidic residues" evidence="1">
    <location>
        <begin position="432"/>
        <end position="446"/>
    </location>
</feature>
<dbReference type="STRING" id="1841610.A6X21_06620"/>